<dbReference type="EMBL" id="PHWZ01000079">
    <property type="protein sequence ID" value="TEY73345.1"/>
    <property type="molecule type" value="Genomic_DNA"/>
</dbReference>
<sequence length="59" mass="6589">MLARDGTLVNAMEQDSDYMNTAQVEGKDGKLKTTNNESATQAAQWNTKAVILFSELFYE</sequence>
<protein>
    <submittedName>
        <fullName evidence="1">Uncharacterized protein</fullName>
    </submittedName>
</protein>
<keyword evidence="2" id="KW-1185">Reference proteome</keyword>
<comment type="caution">
    <text evidence="1">The sequence shown here is derived from an EMBL/GenBank/DDBJ whole genome shotgun (WGS) entry which is preliminary data.</text>
</comment>
<accession>A0A4Y8D821</accession>
<proteinExistence type="predicted"/>
<reference evidence="1 2" key="1">
    <citation type="submission" date="2017-11" db="EMBL/GenBank/DDBJ databases">
        <title>Comparative genomics of Botrytis spp.</title>
        <authorList>
            <person name="Valero-Jimenez C.A."/>
            <person name="Tapia P."/>
            <person name="Veloso J."/>
            <person name="Silva-Moreno E."/>
            <person name="Staats M."/>
            <person name="Valdes J.H."/>
            <person name="Van Kan J.A.L."/>
        </authorList>
    </citation>
    <scope>NUCLEOTIDE SEQUENCE [LARGE SCALE GENOMIC DNA]</scope>
    <source>
        <strain evidence="1 2">MUCL2830</strain>
    </source>
</reference>
<dbReference type="Proteomes" id="UP000297299">
    <property type="component" value="Unassembled WGS sequence"/>
</dbReference>
<gene>
    <name evidence="1" type="ORF">BOTCAL_0079g00100</name>
</gene>
<dbReference type="AlphaFoldDB" id="A0A4Y8D821"/>
<name>A0A4Y8D821_9HELO</name>
<evidence type="ECO:0000313" key="1">
    <source>
        <dbReference type="EMBL" id="TEY73345.1"/>
    </source>
</evidence>
<evidence type="ECO:0000313" key="2">
    <source>
        <dbReference type="Proteomes" id="UP000297299"/>
    </source>
</evidence>
<organism evidence="1 2">
    <name type="scientific">Botryotinia calthae</name>
    <dbReference type="NCBI Taxonomy" id="38488"/>
    <lineage>
        <taxon>Eukaryota</taxon>
        <taxon>Fungi</taxon>
        <taxon>Dikarya</taxon>
        <taxon>Ascomycota</taxon>
        <taxon>Pezizomycotina</taxon>
        <taxon>Leotiomycetes</taxon>
        <taxon>Helotiales</taxon>
        <taxon>Sclerotiniaceae</taxon>
        <taxon>Botryotinia</taxon>
    </lineage>
</organism>